<accession>A0A8J3VLK5</accession>
<dbReference type="PROSITE" id="PS50043">
    <property type="entry name" value="HTH_LUXR_2"/>
    <property type="match status" value="1"/>
</dbReference>
<dbReference type="Proteomes" id="UP000612899">
    <property type="component" value="Unassembled WGS sequence"/>
</dbReference>
<name>A0A8J3VLK5_9ACTN</name>
<reference evidence="2" key="1">
    <citation type="submission" date="2021-01" db="EMBL/GenBank/DDBJ databases">
        <title>Whole genome shotgun sequence of Rhizocola hellebori NBRC 109834.</title>
        <authorList>
            <person name="Komaki H."/>
            <person name="Tamura T."/>
        </authorList>
    </citation>
    <scope>NUCLEOTIDE SEQUENCE</scope>
    <source>
        <strain evidence="2">NBRC 109834</strain>
    </source>
</reference>
<dbReference type="InterPro" id="IPR036388">
    <property type="entry name" value="WH-like_DNA-bd_sf"/>
</dbReference>
<evidence type="ECO:0000313" key="3">
    <source>
        <dbReference type="Proteomes" id="UP000612899"/>
    </source>
</evidence>
<dbReference type="EMBL" id="BONY01000138">
    <property type="protein sequence ID" value="GIH11514.1"/>
    <property type="molecule type" value="Genomic_DNA"/>
</dbReference>
<gene>
    <name evidence="2" type="ORF">Rhe02_95810</name>
</gene>
<dbReference type="InterPro" id="IPR051797">
    <property type="entry name" value="TrmB-like"/>
</dbReference>
<protein>
    <submittedName>
        <fullName evidence="2">Transcriptional regulator</fullName>
    </submittedName>
</protein>
<dbReference type="InterPro" id="IPR016032">
    <property type="entry name" value="Sig_transdc_resp-reg_C-effctor"/>
</dbReference>
<dbReference type="PANTHER" id="PTHR34293">
    <property type="entry name" value="HTH-TYPE TRANSCRIPTIONAL REGULATOR TRMBL2"/>
    <property type="match status" value="1"/>
</dbReference>
<dbReference type="SUPFAM" id="SSF46894">
    <property type="entry name" value="C-terminal effector domain of the bipartite response regulators"/>
    <property type="match status" value="1"/>
</dbReference>
<dbReference type="AlphaFoldDB" id="A0A8J3VLK5"/>
<evidence type="ECO:0000313" key="2">
    <source>
        <dbReference type="EMBL" id="GIH11514.1"/>
    </source>
</evidence>
<dbReference type="SMART" id="SM00421">
    <property type="entry name" value="HTH_LUXR"/>
    <property type="match status" value="1"/>
</dbReference>
<comment type="caution">
    <text evidence="2">The sequence shown here is derived from an EMBL/GenBank/DDBJ whole genome shotgun (WGS) entry which is preliminary data.</text>
</comment>
<sequence>MRAALDVLADLALIRMDPTGALTRVVRPQAGLTALLTKVEAEAAVRRRQIEATRSAIASIVAAHGDQDPIIEGRRLAGLETVRDRLTELAYSANTECLSFTTGGGQSPDTIEAEGHLNEVALKRGVQIRNVYQDSFRNDPATVAHARRMARLGGRSRTTPTVPMRMVIVDREVALIPIDPADTRLGALEVQSAGVLAGLVALFEQVWNIGTAFGDQMPVDEHGLTPQERELLQLLAAGHTDESAARKLAMSVRSVQRMMTSLTERLGAASRFQAGVNANRCGWV</sequence>
<dbReference type="GO" id="GO:0006355">
    <property type="term" value="P:regulation of DNA-templated transcription"/>
    <property type="evidence" value="ECO:0007669"/>
    <property type="project" value="InterPro"/>
</dbReference>
<proteinExistence type="predicted"/>
<dbReference type="InterPro" id="IPR000792">
    <property type="entry name" value="Tscrpt_reg_LuxR_C"/>
</dbReference>
<dbReference type="Pfam" id="PF00196">
    <property type="entry name" value="GerE"/>
    <property type="match status" value="1"/>
</dbReference>
<dbReference type="PANTHER" id="PTHR34293:SF1">
    <property type="entry name" value="HTH-TYPE TRANSCRIPTIONAL REGULATOR TRMBL2"/>
    <property type="match status" value="1"/>
</dbReference>
<dbReference type="Gene3D" id="1.10.10.10">
    <property type="entry name" value="Winged helix-like DNA-binding domain superfamily/Winged helix DNA-binding domain"/>
    <property type="match status" value="1"/>
</dbReference>
<dbReference type="CDD" id="cd06170">
    <property type="entry name" value="LuxR_C_like"/>
    <property type="match status" value="1"/>
</dbReference>
<organism evidence="2 3">
    <name type="scientific">Rhizocola hellebori</name>
    <dbReference type="NCBI Taxonomy" id="1392758"/>
    <lineage>
        <taxon>Bacteria</taxon>
        <taxon>Bacillati</taxon>
        <taxon>Actinomycetota</taxon>
        <taxon>Actinomycetes</taxon>
        <taxon>Micromonosporales</taxon>
        <taxon>Micromonosporaceae</taxon>
        <taxon>Rhizocola</taxon>
    </lineage>
</organism>
<keyword evidence="3" id="KW-1185">Reference proteome</keyword>
<feature type="domain" description="HTH luxR-type" evidence="1">
    <location>
        <begin position="217"/>
        <end position="282"/>
    </location>
</feature>
<evidence type="ECO:0000259" key="1">
    <source>
        <dbReference type="PROSITE" id="PS50043"/>
    </source>
</evidence>
<dbReference type="GO" id="GO:0003677">
    <property type="term" value="F:DNA binding"/>
    <property type="evidence" value="ECO:0007669"/>
    <property type="project" value="InterPro"/>
</dbReference>